<evidence type="ECO:0000313" key="9">
    <source>
        <dbReference type="Proteomes" id="UP000284403"/>
    </source>
</evidence>
<dbReference type="InterPro" id="IPR019547">
    <property type="entry name" value="Lipid_desat"/>
</dbReference>
<evidence type="ECO:0000256" key="6">
    <source>
        <dbReference type="SAM" id="Phobius"/>
    </source>
</evidence>
<dbReference type="GO" id="GO:0016020">
    <property type="term" value="C:membrane"/>
    <property type="evidence" value="ECO:0007669"/>
    <property type="project" value="UniProtKB-SubCell"/>
</dbReference>
<evidence type="ECO:0000256" key="4">
    <source>
        <dbReference type="ARBA" id="ARBA00022989"/>
    </source>
</evidence>
<evidence type="ECO:0000313" key="8">
    <source>
        <dbReference type="EMBL" id="RNF15422.1"/>
    </source>
</evidence>
<dbReference type="PANTHER" id="PTHR48230:SF1">
    <property type="entry name" value="LIPID DESATURASE DOMAIN-CONTAINING PROTEIN"/>
    <property type="match status" value="1"/>
</dbReference>
<evidence type="ECO:0000256" key="2">
    <source>
        <dbReference type="ARBA" id="ARBA00007620"/>
    </source>
</evidence>
<dbReference type="GeneID" id="40319136"/>
<dbReference type="AlphaFoldDB" id="A0A3R7RXU8"/>
<feature type="transmembrane region" description="Helical" evidence="6">
    <location>
        <begin position="40"/>
        <end position="61"/>
    </location>
</feature>
<dbReference type="InterPro" id="IPR053335">
    <property type="entry name" value="Fatty_acid_desaturase_CarF"/>
</dbReference>
<feature type="transmembrane region" description="Helical" evidence="6">
    <location>
        <begin position="73"/>
        <end position="96"/>
    </location>
</feature>
<dbReference type="Pfam" id="PF10520">
    <property type="entry name" value="Lipid_desat"/>
    <property type="match status" value="1"/>
</dbReference>
<dbReference type="OrthoDB" id="5103at2759"/>
<keyword evidence="5 6" id="KW-0472">Membrane</keyword>
<proteinExistence type="inferred from homology"/>
<dbReference type="UniPathway" id="UPA00199"/>
<feature type="domain" description="Lipid desaturase" evidence="7">
    <location>
        <begin position="82"/>
        <end position="262"/>
    </location>
</feature>
<reference evidence="8 9" key="1">
    <citation type="journal article" date="2018" name="BMC Genomics">
        <title>Genomic comparison of Trypanosoma conorhini and Trypanosoma rangeli to Trypanosoma cruzi strains of high and low virulence.</title>
        <authorList>
            <person name="Bradwell K.R."/>
            <person name="Koparde V.N."/>
            <person name="Matveyev A.V."/>
            <person name="Serrano M.G."/>
            <person name="Alves J.M."/>
            <person name="Parikh H."/>
            <person name="Huang B."/>
            <person name="Lee V."/>
            <person name="Espinosa-Alvarez O."/>
            <person name="Ortiz P.A."/>
            <person name="Costa-Martins A.G."/>
            <person name="Teixeira M.M."/>
            <person name="Buck G.A."/>
        </authorList>
    </citation>
    <scope>NUCLEOTIDE SEQUENCE [LARGE SCALE GENOMIC DNA]</scope>
    <source>
        <strain evidence="8 9">025E</strain>
    </source>
</reference>
<gene>
    <name evidence="8" type="ORF">Tco025E_05525</name>
</gene>
<accession>A0A3R7RXU8</accession>
<dbReference type="Proteomes" id="UP000284403">
    <property type="component" value="Unassembled WGS sequence"/>
</dbReference>
<comment type="similarity">
    <text evidence="2">Belongs to the fatty acid desaturase CarF family.</text>
</comment>
<comment type="caution">
    <text evidence="8">The sequence shown here is derived from an EMBL/GenBank/DDBJ whole genome shotgun (WGS) entry which is preliminary data.</text>
</comment>
<sequence length="270" mass="30753">MNSESGNSSPVATGDHRIRKANAEKLAAGYTKKKRLMECCYLYISTYLWFTQFVIVARYFVHGGQADLLQLAWSPLMILCAMTLADFISGLAHWGLDTWGTPDTLIFGNFIRSFREHHVDQVAMTKHDFIETNADTTLPLIPLLLLQRYCLSRPNTHGKYEYNIHNGNVGGHVFLLTLTIFVALTNEVHKWSHMAKPPAVVRFLMSCHVILTPRGHRKHHTGNYDQSYCITTGWMNGILDYINFWRWAETVVTALTGEIPRANDQQLLGK</sequence>
<evidence type="ECO:0000256" key="5">
    <source>
        <dbReference type="ARBA" id="ARBA00023136"/>
    </source>
</evidence>
<dbReference type="GO" id="GO:0006631">
    <property type="term" value="P:fatty acid metabolic process"/>
    <property type="evidence" value="ECO:0007669"/>
    <property type="project" value="UniProtKB-UniPathway"/>
</dbReference>
<keyword evidence="9" id="KW-1185">Reference proteome</keyword>
<protein>
    <submittedName>
        <fullName evidence="8">Ubiquitin-conjugating enzyme variant Kua like proteinue</fullName>
    </submittedName>
</protein>
<comment type="subcellular location">
    <subcellularLocation>
        <location evidence="1">Membrane</location>
        <topology evidence="1">Multi-pass membrane protein</topology>
    </subcellularLocation>
</comment>
<dbReference type="EMBL" id="MKKU01000327">
    <property type="protein sequence ID" value="RNF15422.1"/>
    <property type="molecule type" value="Genomic_DNA"/>
</dbReference>
<keyword evidence="4 6" id="KW-1133">Transmembrane helix</keyword>
<evidence type="ECO:0000256" key="3">
    <source>
        <dbReference type="ARBA" id="ARBA00022692"/>
    </source>
</evidence>
<keyword evidence="3 6" id="KW-0812">Transmembrane</keyword>
<evidence type="ECO:0000259" key="7">
    <source>
        <dbReference type="Pfam" id="PF10520"/>
    </source>
</evidence>
<dbReference type="RefSeq" id="XP_029227478.1">
    <property type="nucleotide sequence ID" value="XM_029372419.1"/>
</dbReference>
<evidence type="ECO:0000256" key="1">
    <source>
        <dbReference type="ARBA" id="ARBA00004141"/>
    </source>
</evidence>
<organism evidence="8 9">
    <name type="scientific">Trypanosoma conorhini</name>
    <dbReference type="NCBI Taxonomy" id="83891"/>
    <lineage>
        <taxon>Eukaryota</taxon>
        <taxon>Discoba</taxon>
        <taxon>Euglenozoa</taxon>
        <taxon>Kinetoplastea</taxon>
        <taxon>Metakinetoplastina</taxon>
        <taxon>Trypanosomatida</taxon>
        <taxon>Trypanosomatidae</taxon>
        <taxon>Trypanosoma</taxon>
    </lineage>
</organism>
<name>A0A3R7RXU8_9TRYP</name>
<dbReference type="PANTHER" id="PTHR48230">
    <property type="match status" value="1"/>
</dbReference>